<protein>
    <recommendedName>
        <fullName evidence="2">Capsule synthesis protein CapA domain-containing protein</fullName>
    </recommendedName>
</protein>
<dbReference type="KEGG" id="mtun:MTUNDRAET4_4250"/>
<dbReference type="PANTHER" id="PTHR33393">
    <property type="entry name" value="POLYGLUTAMINE SYNTHESIS ACCESSORY PROTEIN RV0574C-RELATED"/>
    <property type="match status" value="1"/>
</dbReference>
<organism evidence="3 4">
    <name type="scientific">Methylocella tundrae</name>
    <dbReference type="NCBI Taxonomy" id="227605"/>
    <lineage>
        <taxon>Bacteria</taxon>
        <taxon>Pseudomonadati</taxon>
        <taxon>Pseudomonadota</taxon>
        <taxon>Alphaproteobacteria</taxon>
        <taxon>Hyphomicrobiales</taxon>
        <taxon>Beijerinckiaceae</taxon>
        <taxon>Methylocella</taxon>
    </lineage>
</organism>
<dbReference type="InterPro" id="IPR029052">
    <property type="entry name" value="Metallo-depent_PP-like"/>
</dbReference>
<feature type="domain" description="Capsule synthesis protein CapA" evidence="2">
    <location>
        <begin position="35"/>
        <end position="316"/>
    </location>
</feature>
<comment type="similarity">
    <text evidence="1">Belongs to the CapA family.</text>
</comment>
<dbReference type="Pfam" id="PF09587">
    <property type="entry name" value="PGA_cap"/>
    <property type="match status" value="1"/>
</dbReference>
<dbReference type="InterPro" id="IPR052169">
    <property type="entry name" value="CW_Biosynth-Accessory"/>
</dbReference>
<dbReference type="Proteomes" id="UP000294360">
    <property type="component" value="Chromosome"/>
</dbReference>
<dbReference type="Gene3D" id="3.60.21.10">
    <property type="match status" value="1"/>
</dbReference>
<dbReference type="AlphaFoldDB" id="A0A4U8Z6D7"/>
<dbReference type="EMBL" id="LR536450">
    <property type="protein sequence ID" value="VFU11131.1"/>
    <property type="molecule type" value="Genomic_DNA"/>
</dbReference>
<dbReference type="SUPFAM" id="SSF56300">
    <property type="entry name" value="Metallo-dependent phosphatases"/>
    <property type="match status" value="1"/>
</dbReference>
<evidence type="ECO:0000313" key="4">
    <source>
        <dbReference type="Proteomes" id="UP000294360"/>
    </source>
</evidence>
<gene>
    <name evidence="3" type="ORF">MTUNDRAET4_4250</name>
</gene>
<sequence>MIRSPSSKAIESRVLSMSPSARSTFDSPAPRQVIRVFLCGDVMTGRGIDQILPHPCDPSLHEDYVHSANRYVRLAEQANGSIPAPVAPSYIWGAALDELNRKAPDARIINLETSITRSDAYAEKGINYRMSPENAACLPAAGVDCCALGNNHVLDWGRAGLLETLATLERLGIRTAGAGRDLAQARAPAILEIAGKGRLLVFSFASPTSGVPRNWGATPVAAGVNLLSDFADESVARIAEQVESVRRPGDLVIAFIHWGANWGYEVPEEQRRFARGLIDQANVSLVHGHSSHHAKAIEIYMDRLILYGCGDFLNDYEGIRGYEEFRGDLAVMYFAGFDALTGHLASLELSVLQIRRFQLVPASRADVEWMRRTLDRESSPFGARVRLTPHGRLTLRWRDAVG</sequence>
<dbReference type="InterPro" id="IPR019079">
    <property type="entry name" value="Capsule_synth_CapA"/>
</dbReference>
<accession>A0A4U8Z6D7</accession>
<proteinExistence type="inferred from homology"/>
<name>A0A4U8Z6D7_METTU</name>
<evidence type="ECO:0000256" key="1">
    <source>
        <dbReference type="ARBA" id="ARBA00005662"/>
    </source>
</evidence>
<dbReference type="PANTHER" id="PTHR33393:SF11">
    <property type="entry name" value="POLYGLUTAMINE SYNTHESIS ACCESSORY PROTEIN RV0574C-RELATED"/>
    <property type="match status" value="1"/>
</dbReference>
<evidence type="ECO:0000259" key="2">
    <source>
        <dbReference type="SMART" id="SM00854"/>
    </source>
</evidence>
<reference evidence="3 4" key="1">
    <citation type="submission" date="2019-03" db="EMBL/GenBank/DDBJ databases">
        <authorList>
            <person name="Kox A.R. M."/>
        </authorList>
    </citation>
    <scope>NUCLEOTIDE SEQUENCE [LARGE SCALE GENOMIC DNA]</scope>
    <source>
        <strain evidence="3">MTUNDRAET4 annotated genome</strain>
    </source>
</reference>
<dbReference type="SMART" id="SM00854">
    <property type="entry name" value="PGA_cap"/>
    <property type="match status" value="1"/>
</dbReference>
<dbReference type="CDD" id="cd07381">
    <property type="entry name" value="MPP_CapA"/>
    <property type="match status" value="1"/>
</dbReference>
<evidence type="ECO:0000313" key="3">
    <source>
        <dbReference type="EMBL" id="VFU11131.1"/>
    </source>
</evidence>